<accession>A0A3A5L1D7</accession>
<dbReference type="InterPro" id="IPR013377">
    <property type="entry name" value="FlgJ"/>
</dbReference>
<dbReference type="Proteomes" id="UP000306421">
    <property type="component" value="Unassembled WGS sequence"/>
</dbReference>
<evidence type="ECO:0000256" key="8">
    <source>
        <dbReference type="ARBA" id="ARBA00022801"/>
    </source>
</evidence>
<keyword evidence="14" id="KW-0282">Flagellum</keyword>
<dbReference type="InterPro" id="IPR002901">
    <property type="entry name" value="MGlyc_endo_b_GlcNAc-like_dom"/>
</dbReference>
<dbReference type="GO" id="GO:0071973">
    <property type="term" value="P:bacterial-type flagellum-dependent cell motility"/>
    <property type="evidence" value="ECO:0007669"/>
    <property type="project" value="TreeGrafter"/>
</dbReference>
<evidence type="ECO:0000256" key="7">
    <source>
        <dbReference type="ARBA" id="ARBA00022795"/>
    </source>
</evidence>
<evidence type="ECO:0000256" key="3">
    <source>
        <dbReference type="ARBA" id="ARBA00006880"/>
    </source>
</evidence>
<dbReference type="OrthoDB" id="289937at2"/>
<dbReference type="GeneID" id="48947728"/>
<dbReference type="Proteomes" id="UP000251035">
    <property type="component" value="Unassembled WGS sequence"/>
</dbReference>
<dbReference type="Pfam" id="PF01832">
    <property type="entry name" value="Glucosaminidase"/>
    <property type="match status" value="1"/>
</dbReference>
<protein>
    <recommendedName>
        <fullName evidence="5">Peptidoglycan hydrolase FlgJ</fullName>
    </recommendedName>
    <alternativeName>
        <fullName evidence="11">Muramidase FlgJ</fullName>
    </alternativeName>
</protein>
<evidence type="ECO:0000256" key="9">
    <source>
        <dbReference type="ARBA" id="ARBA00023295"/>
    </source>
</evidence>
<dbReference type="EMBL" id="QFGG01000005">
    <property type="protein sequence ID" value="TID43310.1"/>
    <property type="molecule type" value="Genomic_DNA"/>
</dbReference>
<dbReference type="RefSeq" id="WP_108292843.1">
    <property type="nucleotide sequence ID" value="NZ_CAAAIR010000007.1"/>
</dbReference>
<dbReference type="PANTHER" id="PTHR33308">
    <property type="entry name" value="PEPTIDOGLYCAN HYDROLASE FLGJ"/>
    <property type="match status" value="1"/>
</dbReference>
<organism evidence="14 17">
    <name type="scientific">Legionella taurinensis</name>
    <dbReference type="NCBI Taxonomy" id="70611"/>
    <lineage>
        <taxon>Bacteria</taxon>
        <taxon>Pseudomonadati</taxon>
        <taxon>Pseudomonadota</taxon>
        <taxon>Gammaproteobacteria</taxon>
        <taxon>Legionellales</taxon>
        <taxon>Legionellaceae</taxon>
        <taxon>Legionella</taxon>
    </lineage>
</organism>
<dbReference type="GO" id="GO:0004040">
    <property type="term" value="F:amidase activity"/>
    <property type="evidence" value="ECO:0007669"/>
    <property type="project" value="InterPro"/>
</dbReference>
<name>A0A3A5L1D7_9GAMM</name>
<comment type="similarity">
    <text evidence="4">In the C-terminal section; belongs to the glycosyl hydrolase 73 family.</text>
</comment>
<evidence type="ECO:0000256" key="6">
    <source>
        <dbReference type="ARBA" id="ARBA00022764"/>
    </source>
</evidence>
<evidence type="ECO:0000259" key="12">
    <source>
        <dbReference type="SMART" id="SM00047"/>
    </source>
</evidence>
<dbReference type="NCBIfam" id="TIGR02541">
    <property type="entry name" value="flagell_FlgJ"/>
    <property type="match status" value="1"/>
</dbReference>
<dbReference type="GO" id="GO:0016798">
    <property type="term" value="F:hydrolase activity, acting on glycosyl bonds"/>
    <property type="evidence" value="ECO:0007669"/>
    <property type="project" value="UniProtKB-KW"/>
</dbReference>
<evidence type="ECO:0000313" key="15">
    <source>
        <dbReference type="EMBL" id="TID43310.1"/>
    </source>
</evidence>
<reference evidence="14 17" key="3">
    <citation type="submission" date="2018-09" db="EMBL/GenBank/DDBJ databases">
        <title>Draft genome sequences of Legionella taurinensis isolated from water samples.</title>
        <authorList>
            <person name="Chakeri A."/>
            <person name="Allerberger F."/>
            <person name="Kundi M."/>
            <person name="Ruppitsch W."/>
            <person name="Schmid D."/>
        </authorList>
    </citation>
    <scope>NUCLEOTIDE SEQUENCE [LARGE SCALE GENOMIC DNA]</scope>
    <source>
        <strain evidence="14 17">4570-18-6</strain>
    </source>
</reference>
<dbReference type="SMART" id="SM00047">
    <property type="entry name" value="LYZ2"/>
    <property type="match status" value="1"/>
</dbReference>
<reference evidence="15 18" key="2">
    <citation type="submission" date="2018-04" db="EMBL/GenBank/DDBJ databases">
        <title>Whole genome sequence comparison of clinical and drinking water Legionella pneumophila isolates.</title>
        <authorList>
            <person name="Garner E."/>
        </authorList>
    </citation>
    <scope>NUCLEOTIDE SEQUENCE [LARGE SCALE GENOMIC DNA]</scope>
    <source>
        <strain evidence="15 18">WH02</strain>
    </source>
</reference>
<keyword evidence="9" id="KW-0326">Glycosidase</keyword>
<dbReference type="PRINTS" id="PR01002">
    <property type="entry name" value="FLGFLGJ"/>
</dbReference>
<dbReference type="Gene3D" id="1.10.530.10">
    <property type="match status" value="1"/>
</dbReference>
<evidence type="ECO:0000256" key="5">
    <source>
        <dbReference type="ARBA" id="ARBA00013433"/>
    </source>
</evidence>
<dbReference type="Pfam" id="PF10135">
    <property type="entry name" value="Rod-binding"/>
    <property type="match status" value="1"/>
</dbReference>
<evidence type="ECO:0000313" key="18">
    <source>
        <dbReference type="Proteomes" id="UP000306421"/>
    </source>
</evidence>
<dbReference type="GO" id="GO:0042597">
    <property type="term" value="C:periplasmic space"/>
    <property type="evidence" value="ECO:0007669"/>
    <property type="project" value="UniProtKB-SubCell"/>
</dbReference>
<keyword evidence="6" id="KW-0574">Periplasm</keyword>
<evidence type="ECO:0000313" key="14">
    <source>
        <dbReference type="EMBL" id="RJT44170.1"/>
    </source>
</evidence>
<keyword evidence="14" id="KW-0966">Cell projection</keyword>
<evidence type="ECO:0000313" key="13">
    <source>
        <dbReference type="EMBL" id="PUT48485.1"/>
    </source>
</evidence>
<feature type="domain" description="Mannosyl-glycoprotein endo-beta-N-acetylglucosamidase-like" evidence="12">
    <location>
        <begin position="185"/>
        <end position="341"/>
    </location>
</feature>
<evidence type="ECO:0000313" key="16">
    <source>
        <dbReference type="Proteomes" id="UP000251035"/>
    </source>
</evidence>
<dbReference type="InterPro" id="IPR051056">
    <property type="entry name" value="Glycosyl_Hydrolase_73"/>
</dbReference>
<dbReference type="GO" id="GO:0044780">
    <property type="term" value="P:bacterial-type flagellum assembly"/>
    <property type="evidence" value="ECO:0007669"/>
    <property type="project" value="InterPro"/>
</dbReference>
<keyword evidence="8 14" id="KW-0378">Hydrolase</keyword>
<evidence type="ECO:0000256" key="11">
    <source>
        <dbReference type="ARBA" id="ARBA00030835"/>
    </source>
</evidence>
<dbReference type="GO" id="GO:0071555">
    <property type="term" value="P:cell wall organization"/>
    <property type="evidence" value="ECO:0007669"/>
    <property type="project" value="UniProtKB-KW"/>
</dbReference>
<dbReference type="Proteomes" id="UP000270757">
    <property type="component" value="Unassembled WGS sequence"/>
</dbReference>
<comment type="similarity">
    <text evidence="3">In the N-terminal section; belongs to the FlgJ family.</text>
</comment>
<evidence type="ECO:0000256" key="10">
    <source>
        <dbReference type="ARBA" id="ARBA00023316"/>
    </source>
</evidence>
<dbReference type="PANTHER" id="PTHR33308:SF9">
    <property type="entry name" value="PEPTIDOGLYCAN HYDROLASE FLGJ"/>
    <property type="match status" value="1"/>
</dbReference>
<evidence type="ECO:0000256" key="1">
    <source>
        <dbReference type="ARBA" id="ARBA00002954"/>
    </source>
</evidence>
<comment type="function">
    <text evidence="1">Flagellum-specific muramidase which hydrolyzes the peptidoglycan layer to assemble the rod structure in the periplasmic space.</text>
</comment>
<keyword evidence="7" id="KW-1005">Bacterial flagellum biogenesis</keyword>
<dbReference type="InterPro" id="IPR019301">
    <property type="entry name" value="Flagellar_prot_FlgJ_N"/>
</dbReference>
<comment type="subcellular location">
    <subcellularLocation>
        <location evidence="2">Periplasm</location>
    </subcellularLocation>
</comment>
<dbReference type="EMBL" id="QCXM01000004">
    <property type="protein sequence ID" value="PUT48485.1"/>
    <property type="molecule type" value="Genomic_DNA"/>
</dbReference>
<dbReference type="AlphaFoldDB" id="A0A3A5L1D7"/>
<dbReference type="Gene3D" id="2.10.70.40">
    <property type="entry name" value="peptidoglycan hydrolase"/>
    <property type="match status" value="1"/>
</dbReference>
<sequence>MTANGVAMTDFKGLQTLQLKARNDSEKALPEAARQFEAIFLQAMIKSMRAQHFVEEGTVFRTKYEQTFQEMLDGQYASEITKGPGIGLADMLTKQLSKTISRQSTPAGEGAQGYPLHVNQGFPLHVNQGFPLKAGHQGFALQRAAAPSSLPLKTHAGYPLQHQAAMQQAYAVKPPLKPQTPAADQGKTAQSIDEFVKSIWPYAQQAASMLGLDPKLLVAQAALETGWGQYVTRDEDGSSSNNFFNIKSTGKQQNEAVEVKTTEYVADIPVKTKASFKKYSSVENSFADYVSLIKDNSRYEQALANANDPHRFIKALHDAGYATDPRYADKILSIYHGDELQQALERIGYTME</sequence>
<comment type="caution">
    <text evidence="14">The sequence shown here is derived from an EMBL/GenBank/DDBJ whole genome shotgun (WGS) entry which is preliminary data.</text>
</comment>
<keyword evidence="10" id="KW-0961">Cell wall biogenesis/degradation</keyword>
<proteinExistence type="inferred from homology"/>
<reference evidence="13 16" key="1">
    <citation type="submission" date="2018-04" db="EMBL/GenBank/DDBJ databases">
        <title>Whole genome sequence comparison of clinical and drinking water Legionella pneumophila isolates associated with the Flint Water Crisis.</title>
        <authorList>
            <person name="Garner E."/>
            <person name="Brown C."/>
            <person name="Schwake O."/>
            <person name="Coil D."/>
            <person name="Jospin G."/>
            <person name="Eisen J."/>
            <person name="Edwards M."/>
            <person name="Pruden A."/>
        </authorList>
    </citation>
    <scope>NUCLEOTIDE SEQUENCE [LARGE SCALE GENOMIC DNA]</scope>
    <source>
        <strain evidence="13 16">Genessee03</strain>
    </source>
</reference>
<keyword evidence="14" id="KW-0969">Cilium</keyword>
<evidence type="ECO:0000256" key="4">
    <source>
        <dbReference type="ARBA" id="ARBA00007974"/>
    </source>
</evidence>
<evidence type="ECO:0000256" key="2">
    <source>
        <dbReference type="ARBA" id="ARBA00004418"/>
    </source>
</evidence>
<keyword evidence="16" id="KW-1185">Reference proteome</keyword>
<dbReference type="EMBL" id="QZWB01000017">
    <property type="protein sequence ID" value="RJT44170.1"/>
    <property type="molecule type" value="Genomic_DNA"/>
</dbReference>
<evidence type="ECO:0000313" key="17">
    <source>
        <dbReference type="Proteomes" id="UP000270757"/>
    </source>
</evidence>
<gene>
    <name evidence="14" type="primary">flgJ</name>
    <name evidence="14" type="ORF">D6J04_13030</name>
    <name evidence="13" type="ORF">DB745_05860</name>
    <name evidence="15" type="ORF">DIZ81_07460</name>
</gene>